<dbReference type="InterPro" id="IPR025883">
    <property type="entry name" value="Cadherin-like_domain"/>
</dbReference>
<dbReference type="SUPFAM" id="SSF50985">
    <property type="entry name" value="RCC1/BLIP-II"/>
    <property type="match status" value="1"/>
</dbReference>
<dbReference type="PRINTS" id="PR00633">
    <property type="entry name" value="RCCNDNSATION"/>
</dbReference>
<dbReference type="PROSITE" id="PS51272">
    <property type="entry name" value="SLH"/>
    <property type="match status" value="3"/>
</dbReference>
<evidence type="ECO:0000313" key="3">
    <source>
        <dbReference type="Proteomes" id="UP000580891"/>
    </source>
</evidence>
<dbReference type="EMBL" id="JACDUU010000011">
    <property type="protein sequence ID" value="MBA2873020.1"/>
    <property type="molecule type" value="Genomic_DNA"/>
</dbReference>
<dbReference type="Pfam" id="PF12733">
    <property type="entry name" value="Cadherin-like"/>
    <property type="match status" value="1"/>
</dbReference>
<dbReference type="RefSeq" id="WP_181538761.1">
    <property type="nucleotide sequence ID" value="NZ_JACDUU010000011.1"/>
</dbReference>
<feature type="domain" description="SLH" evidence="1">
    <location>
        <begin position="680"/>
        <end position="743"/>
    </location>
</feature>
<dbReference type="InterPro" id="IPR051553">
    <property type="entry name" value="Ran_GTPase-activating"/>
</dbReference>
<dbReference type="GO" id="GO:0005085">
    <property type="term" value="F:guanyl-nucleotide exchange factor activity"/>
    <property type="evidence" value="ECO:0007669"/>
    <property type="project" value="TreeGrafter"/>
</dbReference>
<reference evidence="2 3" key="1">
    <citation type="submission" date="2020-07" db="EMBL/GenBank/DDBJ databases">
        <title>Genomic Encyclopedia of Type Strains, Phase IV (KMG-IV): sequencing the most valuable type-strain genomes for metagenomic binning, comparative biology and taxonomic classification.</title>
        <authorList>
            <person name="Goeker M."/>
        </authorList>
    </citation>
    <scope>NUCLEOTIDE SEQUENCE [LARGE SCALE GENOMIC DNA]</scope>
    <source>
        <strain evidence="2 3">DSM 25220</strain>
    </source>
</reference>
<feature type="domain" description="SLH" evidence="1">
    <location>
        <begin position="748"/>
        <end position="808"/>
    </location>
</feature>
<dbReference type="InterPro" id="IPR000408">
    <property type="entry name" value="Reg_chr_condens"/>
</dbReference>
<evidence type="ECO:0000313" key="2">
    <source>
        <dbReference type="EMBL" id="MBA2873020.1"/>
    </source>
</evidence>
<dbReference type="PROSITE" id="PS50012">
    <property type="entry name" value="RCC1_3"/>
    <property type="match status" value="2"/>
</dbReference>
<accession>A0A7V9Z2Z5</accession>
<organism evidence="2 3">
    <name type="scientific">[Anoxybacillus] calidus</name>
    <dbReference type="NCBI Taxonomy" id="575178"/>
    <lineage>
        <taxon>Bacteria</taxon>
        <taxon>Bacillati</taxon>
        <taxon>Bacillota</taxon>
        <taxon>Bacilli</taxon>
        <taxon>Bacillales</taxon>
        <taxon>Anoxybacillaceae</taxon>
        <taxon>Paranoxybacillus</taxon>
    </lineage>
</organism>
<dbReference type="Proteomes" id="UP000580891">
    <property type="component" value="Unassembled WGS sequence"/>
</dbReference>
<proteinExistence type="predicted"/>
<dbReference type="PANTHER" id="PTHR45982:SF1">
    <property type="entry name" value="REGULATOR OF CHROMOSOME CONDENSATION"/>
    <property type="match status" value="1"/>
</dbReference>
<protein>
    <recommendedName>
        <fullName evidence="1">SLH domain-containing protein</fullName>
    </recommendedName>
</protein>
<keyword evidence="3" id="KW-1185">Reference proteome</keyword>
<comment type="caution">
    <text evidence="2">The sequence shown here is derived from an EMBL/GenBank/DDBJ whole genome shotgun (WGS) entry which is preliminary data.</text>
</comment>
<sequence length="808" mass="88987">MGLYQLKKATISALIVAIMLFTMFPSYSKAEESSDNPVIQIAAGSFHKLALRKDGTVVAWGADFLDRVALPEMRNVQMIAAGHNYSVFVYKDGTVSTWGASEREIPKNPPKKLTDIVQISAGYRHVLALKKDGTVVSWGEGEGAAVPENLKNIVAVAAGYDHSLALDNNGKVYAWGEKDGRSSVPSTLGPVKAIAEGGTFCVALQKDGKVVIWGLDTKFEPSAPLTNVVSIAAARGYVLALRADGKVVYVGYPAYLYVHNPEFMNQLTGVKQIETGMYDDVALLENGKVVNWGKDVKPYNVPDGIRQPGIDATLNGIAVSGKNNYSSYANYSFQENQKNYHLDVPYGLQEILLEPRTEDPHVSEVLIRTNKSKQTGTSTIDLGNGPTYVSVKVTAEDQKTSKTYALNVYQTLNNRPAIISNVPLSDGVTGNRFEVNSSEVLNLLNTPDELDKLKIIISNFSYFNRNTDIVIPSSVIKAIQEKDEKAQIEICDPEFSTRFPVSTFAVDQIIQQENISLEDLSFIVQLRLKEMPLFLQSEGFSNLSPVYRFNVVAKAGSELKSLILKGKVESTFGAEVIKAKAMAAQLDGQNLGPALPIIPEIDKVTIKHRWNQPFFYGENNNNTFKDIGGLWNEEQVKKLAARGIVKGKKDGTFGPHEPVSRIQFAVMLTRALGLYSESEYRQQFSDVSGKEWFVPELLSAVEAGIIKGKNDGTFAPNDPITREQAAAMLGRAMRAVGYEPLKLDETKNVDNFRDVQQITWAREDVNLLLQANVLSGKADGSFAPRSYTTRSQMVKLLDQFLVFTEYGN</sequence>
<dbReference type="PROSITE" id="PS00626">
    <property type="entry name" value="RCC1_2"/>
    <property type="match status" value="1"/>
</dbReference>
<dbReference type="Gene3D" id="2.130.10.30">
    <property type="entry name" value="Regulator of chromosome condensation 1/beta-lactamase-inhibitor protein II"/>
    <property type="match status" value="1"/>
</dbReference>
<feature type="domain" description="SLH" evidence="1">
    <location>
        <begin position="619"/>
        <end position="679"/>
    </location>
</feature>
<dbReference type="GO" id="GO:0005737">
    <property type="term" value="C:cytoplasm"/>
    <property type="evidence" value="ECO:0007669"/>
    <property type="project" value="TreeGrafter"/>
</dbReference>
<dbReference type="InterPro" id="IPR009091">
    <property type="entry name" value="RCC1/BLIP-II"/>
</dbReference>
<dbReference type="InterPro" id="IPR001119">
    <property type="entry name" value="SLH_dom"/>
</dbReference>
<dbReference type="PANTHER" id="PTHR45982">
    <property type="entry name" value="REGULATOR OF CHROMOSOME CONDENSATION"/>
    <property type="match status" value="1"/>
</dbReference>
<evidence type="ECO:0000259" key="1">
    <source>
        <dbReference type="PROSITE" id="PS51272"/>
    </source>
</evidence>
<name>A0A7V9Z2Z5_9BACL</name>
<gene>
    <name evidence="2" type="ORF">HNQ85_003335</name>
</gene>
<dbReference type="Pfam" id="PF13540">
    <property type="entry name" value="RCC1_2"/>
    <property type="match status" value="3"/>
</dbReference>
<dbReference type="AlphaFoldDB" id="A0A7V9Z2Z5"/>
<dbReference type="Pfam" id="PF00395">
    <property type="entry name" value="SLH"/>
    <property type="match status" value="3"/>
</dbReference>